<dbReference type="CDD" id="cd03257">
    <property type="entry name" value="ABC_NikE_OppD_transporters"/>
    <property type="match status" value="1"/>
</dbReference>
<keyword evidence="3" id="KW-0813">Transport</keyword>
<dbReference type="PANTHER" id="PTHR43297:SF2">
    <property type="entry name" value="DIPEPTIDE TRANSPORT ATP-BINDING PROTEIN DPPD"/>
    <property type="match status" value="1"/>
</dbReference>
<evidence type="ECO:0000313" key="10">
    <source>
        <dbReference type="EMBL" id="OMI35889.1"/>
    </source>
</evidence>
<dbReference type="Pfam" id="PF00005">
    <property type="entry name" value="ABC_tran"/>
    <property type="match status" value="1"/>
</dbReference>
<keyword evidence="5" id="KW-0547">Nucleotide-binding</keyword>
<evidence type="ECO:0000256" key="3">
    <source>
        <dbReference type="ARBA" id="ARBA00022448"/>
    </source>
</evidence>
<dbReference type="EMBL" id="ASQP01000385">
    <property type="protein sequence ID" value="OMI35889.1"/>
    <property type="molecule type" value="Genomic_DNA"/>
</dbReference>
<comment type="similarity">
    <text evidence="2">Belongs to the ABC transporter superfamily.</text>
</comment>
<feature type="region of interest" description="Disordered" evidence="8">
    <location>
        <begin position="272"/>
        <end position="305"/>
    </location>
</feature>
<dbReference type="GO" id="GO:0005886">
    <property type="term" value="C:plasma membrane"/>
    <property type="evidence" value="ECO:0007669"/>
    <property type="project" value="UniProtKB-SubCell"/>
</dbReference>
<evidence type="ECO:0000256" key="6">
    <source>
        <dbReference type="ARBA" id="ARBA00022840"/>
    </source>
</evidence>
<reference evidence="10 11" key="1">
    <citation type="submission" date="2013-05" db="EMBL/GenBank/DDBJ databases">
        <title>Genome sequence of Streptomyces sparsogenes DSM 40356.</title>
        <authorList>
            <person name="Coyne S."/>
            <person name="Seebeck F.P."/>
        </authorList>
    </citation>
    <scope>NUCLEOTIDE SEQUENCE [LARGE SCALE GENOMIC DNA]</scope>
    <source>
        <strain evidence="10 11">DSM 40356</strain>
    </source>
</reference>
<keyword evidence="11" id="KW-1185">Reference proteome</keyword>
<dbReference type="InterPro" id="IPR027417">
    <property type="entry name" value="P-loop_NTPase"/>
</dbReference>
<sequence length="305" mass="33045">MTDSPPHRAGSDDSAQLLAVEGLTVTFPTTRGPVDVVRDNTFALRQGETLGIVGESGSGKSMTALAVMGLLPRTARTSGSIRFQGTELLGRPDAELRRLRGNVMSMVFQDPLSSLNPYYTVGLQIAEVYRCHRGGSRRAARRMAIEALGRVGIPAPAERVDRYPHQFSGGQRQRIMIATALICEPALLIADEPTTALDVTVQSQILDLLAELKRQTGTGMLFITHDLAVIASIAQRVLVMRDGRQLEYADTERVFSAPRHPYTRMLLESIPRIDDEPAAPGLPYGPGGRTAPAPARPAPAQEDAR</sequence>
<dbReference type="SUPFAM" id="SSF52540">
    <property type="entry name" value="P-loop containing nucleoside triphosphate hydrolases"/>
    <property type="match status" value="1"/>
</dbReference>
<dbReference type="RefSeq" id="WP_076971298.1">
    <property type="nucleotide sequence ID" value="NZ_ASQP01000385.1"/>
</dbReference>
<dbReference type="InterPro" id="IPR003439">
    <property type="entry name" value="ABC_transporter-like_ATP-bd"/>
</dbReference>
<gene>
    <name evidence="10" type="ORF">SPAR_28906</name>
</gene>
<dbReference type="InterPro" id="IPR013563">
    <property type="entry name" value="Oligopep_ABC_C"/>
</dbReference>
<evidence type="ECO:0000256" key="2">
    <source>
        <dbReference type="ARBA" id="ARBA00005417"/>
    </source>
</evidence>
<evidence type="ECO:0000256" key="4">
    <source>
        <dbReference type="ARBA" id="ARBA00022475"/>
    </source>
</evidence>
<comment type="subcellular location">
    <subcellularLocation>
        <location evidence="1">Cell membrane</location>
        <topology evidence="1">Peripheral membrane protein</topology>
    </subcellularLocation>
</comment>
<dbReference type="PANTHER" id="PTHR43297">
    <property type="entry name" value="OLIGOPEPTIDE TRANSPORT ATP-BINDING PROTEIN APPD"/>
    <property type="match status" value="1"/>
</dbReference>
<dbReference type="Pfam" id="PF08352">
    <property type="entry name" value="oligo_HPY"/>
    <property type="match status" value="1"/>
</dbReference>
<keyword evidence="4" id="KW-1003">Cell membrane</keyword>
<feature type="domain" description="ABC transporter" evidence="9">
    <location>
        <begin position="18"/>
        <end position="267"/>
    </location>
</feature>
<dbReference type="Proteomes" id="UP000186168">
    <property type="component" value="Unassembled WGS sequence"/>
</dbReference>
<evidence type="ECO:0000256" key="5">
    <source>
        <dbReference type="ARBA" id="ARBA00022741"/>
    </source>
</evidence>
<keyword evidence="6 10" id="KW-0067">ATP-binding</keyword>
<evidence type="ECO:0000256" key="7">
    <source>
        <dbReference type="ARBA" id="ARBA00023136"/>
    </source>
</evidence>
<dbReference type="GO" id="GO:0005524">
    <property type="term" value="F:ATP binding"/>
    <property type="evidence" value="ECO:0007669"/>
    <property type="project" value="UniProtKB-KW"/>
</dbReference>
<accession>A0A1R1SCX0</accession>
<name>A0A1R1SCX0_9ACTN</name>
<comment type="caution">
    <text evidence="10">The sequence shown here is derived from an EMBL/GenBank/DDBJ whole genome shotgun (WGS) entry which is preliminary data.</text>
</comment>
<protein>
    <submittedName>
        <fullName evidence="10">Putative peptide ABC transporter ATP-binding protein</fullName>
    </submittedName>
</protein>
<dbReference type="FunFam" id="3.40.50.300:FF:000016">
    <property type="entry name" value="Oligopeptide ABC transporter ATP-binding component"/>
    <property type="match status" value="1"/>
</dbReference>
<dbReference type="SMART" id="SM00382">
    <property type="entry name" value="AAA"/>
    <property type="match status" value="1"/>
</dbReference>
<evidence type="ECO:0000259" key="9">
    <source>
        <dbReference type="PROSITE" id="PS50893"/>
    </source>
</evidence>
<dbReference type="Gene3D" id="3.40.50.300">
    <property type="entry name" value="P-loop containing nucleotide triphosphate hydrolases"/>
    <property type="match status" value="1"/>
</dbReference>
<dbReference type="GO" id="GO:0015833">
    <property type="term" value="P:peptide transport"/>
    <property type="evidence" value="ECO:0007669"/>
    <property type="project" value="InterPro"/>
</dbReference>
<organism evidence="10 11">
    <name type="scientific">Streptomyces sparsogenes DSM 40356</name>
    <dbReference type="NCBI Taxonomy" id="1331668"/>
    <lineage>
        <taxon>Bacteria</taxon>
        <taxon>Bacillati</taxon>
        <taxon>Actinomycetota</taxon>
        <taxon>Actinomycetes</taxon>
        <taxon>Kitasatosporales</taxon>
        <taxon>Streptomycetaceae</taxon>
        <taxon>Streptomyces</taxon>
    </lineage>
</organism>
<dbReference type="InterPro" id="IPR050388">
    <property type="entry name" value="ABC_Ni/Peptide_Import"/>
</dbReference>
<evidence type="ECO:0000256" key="1">
    <source>
        <dbReference type="ARBA" id="ARBA00004202"/>
    </source>
</evidence>
<keyword evidence="7" id="KW-0472">Membrane</keyword>
<proteinExistence type="inferred from homology"/>
<dbReference type="InterPro" id="IPR003593">
    <property type="entry name" value="AAA+_ATPase"/>
</dbReference>
<dbReference type="PROSITE" id="PS00211">
    <property type="entry name" value="ABC_TRANSPORTER_1"/>
    <property type="match status" value="1"/>
</dbReference>
<evidence type="ECO:0000256" key="8">
    <source>
        <dbReference type="SAM" id="MobiDB-lite"/>
    </source>
</evidence>
<dbReference type="GO" id="GO:0016887">
    <property type="term" value="F:ATP hydrolysis activity"/>
    <property type="evidence" value="ECO:0007669"/>
    <property type="project" value="InterPro"/>
</dbReference>
<dbReference type="STRING" id="67365.GCA_001704635_02548"/>
<evidence type="ECO:0000313" key="11">
    <source>
        <dbReference type="Proteomes" id="UP000186168"/>
    </source>
</evidence>
<dbReference type="AlphaFoldDB" id="A0A1R1SCX0"/>
<dbReference type="InterPro" id="IPR017871">
    <property type="entry name" value="ABC_transporter-like_CS"/>
</dbReference>
<dbReference type="PROSITE" id="PS50893">
    <property type="entry name" value="ABC_TRANSPORTER_2"/>
    <property type="match status" value="1"/>
</dbReference>